<organism evidence="1">
    <name type="scientific">Anguilla anguilla</name>
    <name type="common">European freshwater eel</name>
    <name type="synonym">Muraena anguilla</name>
    <dbReference type="NCBI Taxonomy" id="7936"/>
    <lineage>
        <taxon>Eukaryota</taxon>
        <taxon>Metazoa</taxon>
        <taxon>Chordata</taxon>
        <taxon>Craniata</taxon>
        <taxon>Vertebrata</taxon>
        <taxon>Euteleostomi</taxon>
        <taxon>Actinopterygii</taxon>
        <taxon>Neopterygii</taxon>
        <taxon>Teleostei</taxon>
        <taxon>Anguilliformes</taxon>
        <taxon>Anguillidae</taxon>
        <taxon>Anguilla</taxon>
    </lineage>
</organism>
<evidence type="ECO:0000313" key="1">
    <source>
        <dbReference type="EMBL" id="JAH70617.1"/>
    </source>
</evidence>
<sequence length="64" mass="7181">MSKNTVFLGFKNFLVEHSMHTYYCICCVPLFVTCARVCVNPTVSSLNCADSPKMNINGEEVKVF</sequence>
<proteinExistence type="predicted"/>
<reference evidence="1" key="2">
    <citation type="journal article" date="2015" name="Fish Shellfish Immunol.">
        <title>Early steps in the European eel (Anguilla anguilla)-Vibrio vulnificus interaction in the gills: Role of the RtxA13 toxin.</title>
        <authorList>
            <person name="Callol A."/>
            <person name="Pajuelo D."/>
            <person name="Ebbesson L."/>
            <person name="Teles M."/>
            <person name="MacKenzie S."/>
            <person name="Amaro C."/>
        </authorList>
    </citation>
    <scope>NUCLEOTIDE SEQUENCE</scope>
</reference>
<dbReference type="AlphaFoldDB" id="A0A0E9UXS3"/>
<name>A0A0E9UXS3_ANGAN</name>
<accession>A0A0E9UXS3</accession>
<dbReference type="EMBL" id="GBXM01037960">
    <property type="protein sequence ID" value="JAH70617.1"/>
    <property type="molecule type" value="Transcribed_RNA"/>
</dbReference>
<protein>
    <submittedName>
        <fullName evidence="1">Uncharacterized protein</fullName>
    </submittedName>
</protein>
<reference evidence="1" key="1">
    <citation type="submission" date="2014-11" db="EMBL/GenBank/DDBJ databases">
        <authorList>
            <person name="Amaro Gonzalez C."/>
        </authorList>
    </citation>
    <scope>NUCLEOTIDE SEQUENCE</scope>
</reference>